<keyword evidence="1" id="KW-0732">Signal</keyword>
<dbReference type="Proteomes" id="UP000199426">
    <property type="component" value="Unassembled WGS sequence"/>
</dbReference>
<accession>A0A2X2V862</accession>
<gene>
    <name evidence="3" type="ORF">NCTC13492_00642</name>
    <name evidence="2" type="ORF">SAMN05421542_1104</name>
</gene>
<dbReference type="AlphaFoldDB" id="A0A2X2V862"/>
<sequence length="183" mass="20710">MKIKTPFKAIVCSLAILTFLNSCQQDNDTVNPQEGQLMQKKVSRKIEPATANGKSVIKITIGNKVEYFDSYLNKDNNTLFTNVNNKLIVTRLDNKNKNTAKSGYQVSIDSDLYMGDGFMMHACKGILPDFELIDVLGELWIREGQLTYKAGSVYYIGLNDEELEYFRCLEEYDPVGVIHVYVG</sequence>
<evidence type="ECO:0000313" key="5">
    <source>
        <dbReference type="Proteomes" id="UP000251670"/>
    </source>
</evidence>
<name>A0A2X2V862_CHRJE</name>
<dbReference type="STRING" id="445960.SAMN05421542_1104"/>
<dbReference type="RefSeq" id="WP_089734277.1">
    <property type="nucleotide sequence ID" value="NZ_FNEG01000001.1"/>
</dbReference>
<protein>
    <recommendedName>
        <fullName evidence="6">Lipoprotein</fullName>
    </recommendedName>
</protein>
<dbReference type="EMBL" id="UAWB01000002">
    <property type="protein sequence ID" value="SQB26962.1"/>
    <property type="molecule type" value="Genomic_DNA"/>
</dbReference>
<dbReference type="OrthoDB" id="1263231at2"/>
<evidence type="ECO:0000256" key="1">
    <source>
        <dbReference type="SAM" id="SignalP"/>
    </source>
</evidence>
<dbReference type="Proteomes" id="UP000251670">
    <property type="component" value="Unassembled WGS sequence"/>
</dbReference>
<dbReference type="EMBL" id="FNEG01000001">
    <property type="protein sequence ID" value="SDI40215.1"/>
    <property type="molecule type" value="Genomic_DNA"/>
</dbReference>
<evidence type="ECO:0000313" key="4">
    <source>
        <dbReference type="Proteomes" id="UP000199426"/>
    </source>
</evidence>
<proteinExistence type="predicted"/>
<reference evidence="2 4" key="1">
    <citation type="submission" date="2016-10" db="EMBL/GenBank/DDBJ databases">
        <authorList>
            <person name="Varghese N."/>
            <person name="Submissions S."/>
        </authorList>
    </citation>
    <scope>NUCLEOTIDE SEQUENCE [LARGE SCALE GENOMIC DNA]</scope>
    <source>
        <strain evidence="2 4">DSM 19299</strain>
    </source>
</reference>
<reference evidence="3 5" key="2">
    <citation type="submission" date="2018-06" db="EMBL/GenBank/DDBJ databases">
        <authorList>
            <consortium name="Pathogen Informatics"/>
            <person name="Doyle S."/>
        </authorList>
    </citation>
    <scope>NUCLEOTIDE SEQUENCE [LARGE SCALE GENOMIC DNA]</scope>
    <source>
        <strain evidence="3 5">NCTC13492</strain>
    </source>
</reference>
<evidence type="ECO:0000313" key="2">
    <source>
        <dbReference type="EMBL" id="SDI40215.1"/>
    </source>
</evidence>
<evidence type="ECO:0000313" key="3">
    <source>
        <dbReference type="EMBL" id="SQB26962.1"/>
    </source>
</evidence>
<evidence type="ECO:0008006" key="6">
    <source>
        <dbReference type="Google" id="ProtNLM"/>
    </source>
</evidence>
<organism evidence="3 5">
    <name type="scientific">Chryseobacterium jejuense</name>
    <dbReference type="NCBI Taxonomy" id="445960"/>
    <lineage>
        <taxon>Bacteria</taxon>
        <taxon>Pseudomonadati</taxon>
        <taxon>Bacteroidota</taxon>
        <taxon>Flavobacteriia</taxon>
        <taxon>Flavobacteriales</taxon>
        <taxon>Weeksellaceae</taxon>
        <taxon>Chryseobacterium group</taxon>
        <taxon>Chryseobacterium</taxon>
    </lineage>
</organism>
<feature type="signal peptide" evidence="1">
    <location>
        <begin position="1"/>
        <end position="24"/>
    </location>
</feature>
<keyword evidence="4" id="KW-1185">Reference proteome</keyword>
<feature type="chain" id="PRO_5016616624" description="Lipoprotein" evidence="1">
    <location>
        <begin position="25"/>
        <end position="183"/>
    </location>
</feature>